<feature type="transmembrane region" description="Helical" evidence="2">
    <location>
        <begin position="76"/>
        <end position="97"/>
    </location>
</feature>
<proteinExistence type="predicted"/>
<reference evidence="3 4" key="1">
    <citation type="journal article" date="2009" name="Science">
        <title>Green evolution and dynamic adaptations revealed by genomes of the marine picoeukaryotes Micromonas.</title>
        <authorList>
            <person name="Worden A.Z."/>
            <person name="Lee J.H."/>
            <person name="Mock T."/>
            <person name="Rouze P."/>
            <person name="Simmons M.P."/>
            <person name="Aerts A.L."/>
            <person name="Allen A.E."/>
            <person name="Cuvelier M.L."/>
            <person name="Derelle E."/>
            <person name="Everett M.V."/>
            <person name="Foulon E."/>
            <person name="Grimwood J."/>
            <person name="Gundlach H."/>
            <person name="Henrissat B."/>
            <person name="Napoli C."/>
            <person name="McDonald S.M."/>
            <person name="Parker M.S."/>
            <person name="Rombauts S."/>
            <person name="Salamov A."/>
            <person name="Von Dassow P."/>
            <person name="Badger J.H."/>
            <person name="Coutinho P.M."/>
            <person name="Demir E."/>
            <person name="Dubchak I."/>
            <person name="Gentemann C."/>
            <person name="Eikrem W."/>
            <person name="Gready J.E."/>
            <person name="John U."/>
            <person name="Lanier W."/>
            <person name="Lindquist E.A."/>
            <person name="Lucas S."/>
            <person name="Mayer K.F."/>
            <person name="Moreau H."/>
            <person name="Not F."/>
            <person name="Otillar R."/>
            <person name="Panaud O."/>
            <person name="Pangilinan J."/>
            <person name="Paulsen I."/>
            <person name="Piegu B."/>
            <person name="Poliakov A."/>
            <person name="Robbens S."/>
            <person name="Schmutz J."/>
            <person name="Toulza E."/>
            <person name="Wyss T."/>
            <person name="Zelensky A."/>
            <person name="Zhou K."/>
            <person name="Armbrust E.V."/>
            <person name="Bhattacharya D."/>
            <person name="Goodenough U.W."/>
            <person name="Van de Peer Y."/>
            <person name="Grigoriev I.V."/>
        </authorList>
    </citation>
    <scope>NUCLEOTIDE SEQUENCE [LARGE SCALE GENOMIC DNA]</scope>
    <source>
        <strain evidence="4">RCC299 / NOUM17</strain>
    </source>
</reference>
<gene>
    <name evidence="3" type="ORF">MICPUN_63058</name>
</gene>
<evidence type="ECO:0000313" key="4">
    <source>
        <dbReference type="Proteomes" id="UP000002009"/>
    </source>
</evidence>
<evidence type="ECO:0000256" key="2">
    <source>
        <dbReference type="SAM" id="Phobius"/>
    </source>
</evidence>
<protein>
    <submittedName>
        <fullName evidence="3">Uncharacterized protein</fullName>
    </submittedName>
</protein>
<dbReference type="AlphaFoldDB" id="C1FJA4"/>
<dbReference type="KEGG" id="mis:MICPUN_63058"/>
<feature type="transmembrane region" description="Helical" evidence="2">
    <location>
        <begin position="175"/>
        <end position="193"/>
    </location>
</feature>
<keyword evidence="2" id="KW-0812">Transmembrane</keyword>
<dbReference type="Proteomes" id="UP000002009">
    <property type="component" value="Chromosome 12"/>
</dbReference>
<dbReference type="GeneID" id="8248185"/>
<feature type="compositionally biased region" description="Low complexity" evidence="1">
    <location>
        <begin position="337"/>
        <end position="350"/>
    </location>
</feature>
<organism evidence="3 4">
    <name type="scientific">Micromonas commoda (strain RCC299 / NOUM17 / CCMP2709)</name>
    <name type="common">Picoplanktonic green alga</name>
    <dbReference type="NCBI Taxonomy" id="296587"/>
    <lineage>
        <taxon>Eukaryota</taxon>
        <taxon>Viridiplantae</taxon>
        <taxon>Chlorophyta</taxon>
        <taxon>Mamiellophyceae</taxon>
        <taxon>Mamiellales</taxon>
        <taxon>Mamiellaceae</taxon>
        <taxon>Micromonas</taxon>
    </lineage>
</organism>
<keyword evidence="4" id="KW-1185">Reference proteome</keyword>
<feature type="transmembrane region" description="Helical" evidence="2">
    <location>
        <begin position="494"/>
        <end position="513"/>
    </location>
</feature>
<feature type="transmembrane region" description="Helical" evidence="2">
    <location>
        <begin position="150"/>
        <end position="169"/>
    </location>
</feature>
<dbReference type="RefSeq" id="XP_002509061.1">
    <property type="nucleotide sequence ID" value="XM_002509015.1"/>
</dbReference>
<feature type="transmembrane region" description="Helical" evidence="2">
    <location>
        <begin position="469"/>
        <end position="488"/>
    </location>
</feature>
<sequence length="530" mass="56453">MEVQEASPARSPRAAVLSILRSKCIKHFDFVHEYLALLAWNRCILTLVCLSKGGKCTVRTTIDTLMTRGFSRLHLVWVWIYVVIITSLAAAAVRWSVKAAINQERANAERRFAQGTNANVSSSQTSLHDSATAAATAYRGKFRHNLYKKIAAAFTYVCMWAWAVAVLGTLPNDSLWEDAVSVVALSLIFAWAMKAGERGAGPLRGLLRRERPRYDAPEGTHPPGPYDDAGEDVSDVVRLGVARCCEWILAIAWVGTMRHAVDVAVASAAGTTTTSASAAWNLSAAWITAAVAVGGRAAFVVSRFSVGGGDEASGGDSSKATYAALLPEGATSDANHNNPTNPNNPNNPTNITRLGSHAVFRLEPGLRVAAGARDMLSGAFAFTTGVALNAAAQYTWLGLSDNLSMGATGSAMMYASAWSLGTIAAASYGAVCRIEGEEFNGLAGGCFAPPAGTRAKGLVTRLCDEEEKVGAFVAGFVWNTAMMLWIGFENEERYRWTLALAITMFSAAVNLFAERAEEAEEDAGDGDEES</sequence>
<keyword evidence="2" id="KW-1133">Transmembrane helix</keyword>
<dbReference type="EMBL" id="CP001577">
    <property type="protein sequence ID" value="ACO70319.1"/>
    <property type="molecule type" value="Genomic_DNA"/>
</dbReference>
<dbReference type="InParanoid" id="C1FJA4"/>
<evidence type="ECO:0000256" key="1">
    <source>
        <dbReference type="SAM" id="MobiDB-lite"/>
    </source>
</evidence>
<accession>C1FJA4</accession>
<evidence type="ECO:0000313" key="3">
    <source>
        <dbReference type="EMBL" id="ACO70319.1"/>
    </source>
</evidence>
<feature type="region of interest" description="Disordered" evidence="1">
    <location>
        <begin position="331"/>
        <end position="350"/>
    </location>
</feature>
<keyword evidence="2" id="KW-0472">Membrane</keyword>
<name>C1FJA4_MICCC</name>